<dbReference type="Proteomes" id="UP000193920">
    <property type="component" value="Unassembled WGS sequence"/>
</dbReference>
<evidence type="ECO:0000313" key="2">
    <source>
        <dbReference type="Proteomes" id="UP000193920"/>
    </source>
</evidence>
<dbReference type="Pfam" id="PF08757">
    <property type="entry name" value="CotH"/>
    <property type="match status" value="1"/>
</dbReference>
<evidence type="ECO:0000313" key="1">
    <source>
        <dbReference type="EMBL" id="ORY32374.1"/>
    </source>
</evidence>
<accession>A0A1Y2BC87</accession>
<name>A0A1Y2BC87_9FUNG</name>
<reference evidence="1 2" key="1">
    <citation type="submission" date="2016-08" db="EMBL/GenBank/DDBJ databases">
        <title>A Parts List for Fungal Cellulosomes Revealed by Comparative Genomics.</title>
        <authorList>
            <consortium name="DOE Joint Genome Institute"/>
            <person name="Haitjema C.H."/>
            <person name="Gilmore S.P."/>
            <person name="Henske J.K."/>
            <person name="Solomon K.V."/>
            <person name="De Groot R."/>
            <person name="Kuo A."/>
            <person name="Mondo S.J."/>
            <person name="Salamov A.A."/>
            <person name="Labutti K."/>
            <person name="Zhao Z."/>
            <person name="Chiniquy J."/>
            <person name="Barry K."/>
            <person name="Brewer H.M."/>
            <person name="Purvine S.O."/>
            <person name="Wright A.T."/>
            <person name="Boxma B."/>
            <person name="Van Alen T."/>
            <person name="Hackstein J.H."/>
            <person name="Baker S.E."/>
            <person name="Grigoriev I.V."/>
            <person name="O'Malley M.A."/>
        </authorList>
    </citation>
    <scope>NUCLEOTIDE SEQUENCE [LARGE SCALE GENOMIC DNA]</scope>
    <source>
        <strain evidence="1 2">G1</strain>
    </source>
</reference>
<protein>
    <submittedName>
        <fullName evidence="1">Uncharacterized protein</fullName>
    </submittedName>
</protein>
<dbReference type="AlphaFoldDB" id="A0A1Y2BC87"/>
<comment type="caution">
    <text evidence="1">The sequence shown here is derived from an EMBL/GenBank/DDBJ whole genome shotgun (WGS) entry which is preliminary data.</text>
</comment>
<dbReference type="OrthoDB" id="10267127at2759"/>
<dbReference type="EMBL" id="MCOG01000164">
    <property type="protein sequence ID" value="ORY32374.1"/>
    <property type="molecule type" value="Genomic_DNA"/>
</dbReference>
<dbReference type="InterPro" id="IPR014867">
    <property type="entry name" value="Spore_coat_CotH_CotH2/3/7"/>
</dbReference>
<sequence length="220" mass="25961">MENNAYSSSFDYLTDMIDPSPDDDVLYPTDIYDENFFIKYTDDCLENRFDPLNNKQYEPENEYNSGKYINEYSNDFKTKNGTMTVEMHKFVEEKNYSIVVNLNYVVKPRSPSLMRTKLMCDIHDRLNLPSISANYALLYVNDEYFGLYVLTDAYKESWIEYVHGEKDTTSLYKSDKCDLSFSCRNRFINENKESTDSDIKELYEFLANINKAKSKFEVES</sequence>
<gene>
    <name evidence="1" type="ORF">LY90DRAFT_673549</name>
</gene>
<proteinExistence type="predicted"/>
<organism evidence="1 2">
    <name type="scientific">Neocallimastix californiae</name>
    <dbReference type="NCBI Taxonomy" id="1754190"/>
    <lineage>
        <taxon>Eukaryota</taxon>
        <taxon>Fungi</taxon>
        <taxon>Fungi incertae sedis</taxon>
        <taxon>Chytridiomycota</taxon>
        <taxon>Chytridiomycota incertae sedis</taxon>
        <taxon>Neocallimastigomycetes</taxon>
        <taxon>Neocallimastigales</taxon>
        <taxon>Neocallimastigaceae</taxon>
        <taxon>Neocallimastix</taxon>
    </lineage>
</organism>
<keyword evidence="2" id="KW-1185">Reference proteome</keyword>